<evidence type="ECO:0000259" key="2">
    <source>
        <dbReference type="Pfam" id="PF02120"/>
    </source>
</evidence>
<keyword evidence="4" id="KW-1185">Reference proteome</keyword>
<dbReference type="RefSeq" id="WP_074648556.1">
    <property type="nucleotide sequence ID" value="NZ_FOIL01000005.1"/>
</dbReference>
<organism evidence="3 4">
    <name type="scientific">[Clostridium] aminophilum</name>
    <dbReference type="NCBI Taxonomy" id="1526"/>
    <lineage>
        <taxon>Bacteria</taxon>
        <taxon>Bacillati</taxon>
        <taxon>Bacillota</taxon>
        <taxon>Clostridia</taxon>
        <taxon>Lachnospirales</taxon>
        <taxon>Lachnospiraceae</taxon>
    </lineage>
</organism>
<feature type="domain" description="Flagellar hook-length control protein-like C-terminal" evidence="2">
    <location>
        <begin position="313"/>
        <end position="381"/>
    </location>
</feature>
<dbReference type="AlphaFoldDB" id="A0A1I0BRT2"/>
<sequence>MAMVTRGIERSDTTVRTAAKADGGPGPASASAAFSEILQSETKTAENGTKTSMDNRSAKADRKDSGTDRDASGIGKNSAKAAAADTKEDEKEFRTKAETELSILSSMMNAQVVPEKPAELTGTGKPEAELAIASAIPEEGPGDGSLSEIAETVLEEGTLSKLSEETEKPMKTTGNAVASGKKEPTGPASDPELLAKAQNAGEKEIVSLRPAEGPAREGGTPNGPALEATGAGGMKKPEPGGLSAKEKEAIRNGYSPEDAAAANASAGLKTQTTAQPQEAPKTASVRQVPTYEFETTEDSLVDDVSGFMEKHMPPNDGRMVLELNPRNLGKITIEVEYKGQEAHITMTASSTKTADLLSRGAESMGSILTRRTGNDTQVYVPHTGTSDSGRDAAEKREGSGEGRQQQEARRQEQAQKNDAREADSFLSRMRLGLM</sequence>
<protein>
    <submittedName>
        <fullName evidence="3">Hook-length control protein FliK</fullName>
    </submittedName>
</protein>
<feature type="compositionally biased region" description="Basic and acidic residues" evidence="1">
    <location>
        <begin position="85"/>
        <end position="95"/>
    </location>
</feature>
<proteinExistence type="predicted"/>
<evidence type="ECO:0000313" key="4">
    <source>
        <dbReference type="Proteomes" id="UP000199820"/>
    </source>
</evidence>
<dbReference type="InterPro" id="IPR038610">
    <property type="entry name" value="FliK-like_C_sf"/>
</dbReference>
<dbReference type="Proteomes" id="UP000199820">
    <property type="component" value="Unassembled WGS sequence"/>
</dbReference>
<dbReference type="Gene3D" id="3.30.750.140">
    <property type="match status" value="1"/>
</dbReference>
<accession>A0A1I0BRT2</accession>
<feature type="compositionally biased region" description="Polar residues" evidence="1">
    <location>
        <begin position="37"/>
        <end position="55"/>
    </location>
</feature>
<dbReference type="STRING" id="1526.SAMN02910262_00880"/>
<feature type="compositionally biased region" description="Basic and acidic residues" evidence="1">
    <location>
        <begin position="56"/>
        <end position="71"/>
    </location>
</feature>
<feature type="region of interest" description="Disordered" evidence="1">
    <location>
        <begin position="1"/>
        <end position="95"/>
    </location>
</feature>
<dbReference type="InterPro" id="IPR021136">
    <property type="entry name" value="Flagellar_hook_control-like_C"/>
</dbReference>
<reference evidence="3 4" key="1">
    <citation type="submission" date="2016-10" db="EMBL/GenBank/DDBJ databases">
        <authorList>
            <person name="de Groot N.N."/>
        </authorList>
    </citation>
    <scope>NUCLEOTIDE SEQUENCE [LARGE SCALE GENOMIC DNA]</scope>
    <source>
        <strain evidence="3 4">KH1P1</strain>
    </source>
</reference>
<feature type="region of interest" description="Disordered" evidence="1">
    <location>
        <begin position="368"/>
        <end position="434"/>
    </location>
</feature>
<gene>
    <name evidence="3" type="ORF">SAMN04487771_100514</name>
</gene>
<feature type="compositionally biased region" description="Low complexity" evidence="1">
    <location>
        <begin position="18"/>
        <end position="33"/>
    </location>
</feature>
<feature type="compositionally biased region" description="Basic and acidic residues" evidence="1">
    <location>
        <begin position="388"/>
        <end position="423"/>
    </location>
</feature>
<dbReference type="OrthoDB" id="1907481at2"/>
<name>A0A1I0BRT2_9FIRM</name>
<feature type="compositionally biased region" description="Polar residues" evidence="1">
    <location>
        <begin position="369"/>
        <end position="387"/>
    </location>
</feature>
<evidence type="ECO:0000313" key="3">
    <source>
        <dbReference type="EMBL" id="SET09675.1"/>
    </source>
</evidence>
<dbReference type="Pfam" id="PF02120">
    <property type="entry name" value="Flg_hook"/>
    <property type="match status" value="1"/>
</dbReference>
<dbReference type="EMBL" id="FOIL01000005">
    <property type="protein sequence ID" value="SET09675.1"/>
    <property type="molecule type" value="Genomic_DNA"/>
</dbReference>
<feature type="region of interest" description="Disordered" evidence="1">
    <location>
        <begin position="135"/>
        <end position="297"/>
    </location>
</feature>
<evidence type="ECO:0000256" key="1">
    <source>
        <dbReference type="SAM" id="MobiDB-lite"/>
    </source>
</evidence>